<evidence type="ECO:0000313" key="2">
    <source>
        <dbReference type="Proteomes" id="UP001056535"/>
    </source>
</evidence>
<reference evidence="1" key="1">
    <citation type="submission" date="2022-06" db="EMBL/GenBank/DDBJ databases">
        <title>Ornithinimicrobium JY.X270.</title>
        <authorList>
            <person name="Huang Y."/>
        </authorList>
    </citation>
    <scope>NUCLEOTIDE SEQUENCE</scope>
    <source>
        <strain evidence="1">JY.X270</strain>
    </source>
</reference>
<dbReference type="EMBL" id="CP099490">
    <property type="protein sequence ID" value="USQ77800.1"/>
    <property type="molecule type" value="Genomic_DNA"/>
</dbReference>
<proteinExistence type="predicted"/>
<sequence>MDYNDLAAKARPALITASMRRSTMTYGELARAIDLDPDVPLSHHIRRVLDLVSEGCIGRKEPSLAVLVINEKSGEPGPGFRAGKTPWHTETRRCFDRWRPA</sequence>
<protein>
    <submittedName>
        <fullName evidence="1">Uncharacterized protein</fullName>
    </submittedName>
</protein>
<organism evidence="1 2">
    <name type="scientific">Ornithinimicrobium cryptoxanthini</name>
    <dbReference type="NCBI Taxonomy" id="2934161"/>
    <lineage>
        <taxon>Bacteria</taxon>
        <taxon>Bacillati</taxon>
        <taxon>Actinomycetota</taxon>
        <taxon>Actinomycetes</taxon>
        <taxon>Micrococcales</taxon>
        <taxon>Ornithinimicrobiaceae</taxon>
        <taxon>Ornithinimicrobium</taxon>
    </lineage>
</organism>
<dbReference type="Proteomes" id="UP001056535">
    <property type="component" value="Chromosome"/>
</dbReference>
<dbReference type="RefSeq" id="WP_252623463.1">
    <property type="nucleotide sequence ID" value="NZ_CP099490.1"/>
</dbReference>
<keyword evidence="2" id="KW-1185">Reference proteome</keyword>
<accession>A0ABY4YLY6</accession>
<name>A0ABY4YLY6_9MICO</name>
<evidence type="ECO:0000313" key="1">
    <source>
        <dbReference type="EMBL" id="USQ77800.1"/>
    </source>
</evidence>
<gene>
    <name evidence="1" type="ORF">NF557_07875</name>
</gene>